<feature type="domain" description="AMP-dependent synthetase/ligase" evidence="4">
    <location>
        <begin position="6"/>
        <end position="303"/>
    </location>
</feature>
<sequence>ALLAGARAACVVVPGEHRGHDYLAPALELARTLPELRTVVCAAPTGRAPDLAELLRAAPVAAARPDPDGPARIMVSSGSEAAPKMVAFSHNALATGLGAVVGEVLAPGERPRSLWLVPLSAAFGSNATVGTLMVHGGTLVLQPRFDAAGALGLVEQHRPSHVFGVPTVLRLLADEPTAATADTSGVRTVVAGGAKLDRATARRAAALFGCPVVSTYGSSDGVHCAMAEGSGGPAGAPGEDGTPRRSGEDGAPRRSGEDGAPRRSGRPNPAVVEIRVVDEQLADVGPGRVGEIIARGPLTPLCYVGAAGLNARYRAPGGWVRTDDLGVLDADGRLTVVDRRREIVLRGGANISPLEVEELLLGLPGVRDAACVGVPDAVMGERLCACVVPAPGAAPTLRDLVAGLREAALEDRKLPERLLLLDALPYTPTGKVDRRRLRTLAAAS</sequence>
<dbReference type="PANTHER" id="PTHR43201">
    <property type="entry name" value="ACYL-COA SYNTHETASE"/>
    <property type="match status" value="1"/>
</dbReference>
<dbReference type="PANTHER" id="PTHR43201:SF5">
    <property type="entry name" value="MEDIUM-CHAIN ACYL-COA LIGASE ACSF2, MITOCHONDRIAL"/>
    <property type="match status" value="1"/>
</dbReference>
<evidence type="ECO:0000313" key="7">
    <source>
        <dbReference type="Proteomes" id="UP000578686"/>
    </source>
</evidence>
<keyword evidence="7" id="KW-1185">Reference proteome</keyword>
<dbReference type="InterPro" id="IPR042099">
    <property type="entry name" value="ANL_N_sf"/>
</dbReference>
<evidence type="ECO:0000256" key="2">
    <source>
        <dbReference type="ARBA" id="ARBA00022598"/>
    </source>
</evidence>
<evidence type="ECO:0000313" key="6">
    <source>
        <dbReference type="EMBL" id="NJQ08749.1"/>
    </source>
</evidence>
<proteinExistence type="inferred from homology"/>
<dbReference type="EMBL" id="JAAVJD010000407">
    <property type="protein sequence ID" value="NJQ08749.1"/>
    <property type="molecule type" value="Genomic_DNA"/>
</dbReference>
<keyword evidence="2 6" id="KW-0436">Ligase</keyword>
<comment type="caution">
    <text evidence="6">The sequence shown here is derived from an EMBL/GenBank/DDBJ whole genome shotgun (WGS) entry which is preliminary data.</text>
</comment>
<evidence type="ECO:0000259" key="5">
    <source>
        <dbReference type="Pfam" id="PF13193"/>
    </source>
</evidence>
<organism evidence="6 7">
    <name type="scientific">Streptomyces lonarensis</name>
    <dbReference type="NCBI Taxonomy" id="700599"/>
    <lineage>
        <taxon>Bacteria</taxon>
        <taxon>Bacillati</taxon>
        <taxon>Actinomycetota</taxon>
        <taxon>Actinomycetes</taxon>
        <taxon>Kitasatosporales</taxon>
        <taxon>Streptomycetaceae</taxon>
        <taxon>Streptomyces</taxon>
    </lineage>
</organism>
<feature type="domain" description="AMP-binding enzyme C-terminal" evidence="5">
    <location>
        <begin position="355"/>
        <end position="431"/>
    </location>
</feature>
<dbReference type="SUPFAM" id="SSF56801">
    <property type="entry name" value="Acetyl-CoA synthetase-like"/>
    <property type="match status" value="1"/>
</dbReference>
<protein>
    <submittedName>
        <fullName evidence="6">Long-chain fatty acid--CoA ligase</fullName>
    </submittedName>
</protein>
<feature type="non-terminal residue" evidence="6">
    <location>
        <position position="1"/>
    </location>
</feature>
<dbReference type="CDD" id="cd04433">
    <property type="entry name" value="AFD_class_I"/>
    <property type="match status" value="1"/>
</dbReference>
<dbReference type="GO" id="GO:0006631">
    <property type="term" value="P:fatty acid metabolic process"/>
    <property type="evidence" value="ECO:0007669"/>
    <property type="project" value="TreeGrafter"/>
</dbReference>
<feature type="compositionally biased region" description="Basic and acidic residues" evidence="3">
    <location>
        <begin position="241"/>
        <end position="261"/>
    </location>
</feature>
<dbReference type="Gene3D" id="3.40.50.12780">
    <property type="entry name" value="N-terminal domain of ligase-like"/>
    <property type="match status" value="1"/>
</dbReference>
<dbReference type="InterPro" id="IPR025110">
    <property type="entry name" value="AMP-bd_C"/>
</dbReference>
<dbReference type="Pfam" id="PF00501">
    <property type="entry name" value="AMP-binding"/>
    <property type="match status" value="1"/>
</dbReference>
<accession>A0A7X6D5W8</accession>
<reference evidence="6 7" key="1">
    <citation type="submission" date="2020-03" db="EMBL/GenBank/DDBJ databases">
        <title>Draft genome of Streptomyces sp. ventii, isolated from the Axial Seamount in the Pacific Ocean, and resequencing of the two type strains Streptomyces lonarensis strain NCL 716 and Streptomyces bohaiensis strain 11A07.</title>
        <authorList>
            <person name="Loughran R.M."/>
            <person name="Pfannmuller K.M."/>
            <person name="Wasson B.J."/>
            <person name="Deadmond M.C."/>
            <person name="Paddock B.E."/>
            <person name="Koyack M.J."/>
            <person name="Gallegos D.A."/>
            <person name="Mitchell E.A."/>
            <person name="Ushijima B."/>
            <person name="Saw J.H."/>
            <person name="Mcphail K.L."/>
            <person name="Videau P."/>
        </authorList>
    </citation>
    <scope>NUCLEOTIDE SEQUENCE [LARGE SCALE GENOMIC DNA]</scope>
    <source>
        <strain evidence="6 7">NCL716</strain>
    </source>
</reference>
<dbReference type="Gene3D" id="3.30.300.30">
    <property type="match status" value="1"/>
</dbReference>
<dbReference type="Pfam" id="PF13193">
    <property type="entry name" value="AMP-binding_C"/>
    <property type="match status" value="1"/>
</dbReference>
<evidence type="ECO:0000259" key="4">
    <source>
        <dbReference type="Pfam" id="PF00501"/>
    </source>
</evidence>
<feature type="region of interest" description="Disordered" evidence="3">
    <location>
        <begin position="227"/>
        <end position="271"/>
    </location>
</feature>
<dbReference type="InterPro" id="IPR045851">
    <property type="entry name" value="AMP-bd_C_sf"/>
</dbReference>
<dbReference type="AlphaFoldDB" id="A0A7X6D5W8"/>
<evidence type="ECO:0000256" key="3">
    <source>
        <dbReference type="SAM" id="MobiDB-lite"/>
    </source>
</evidence>
<dbReference type="Proteomes" id="UP000578686">
    <property type="component" value="Unassembled WGS sequence"/>
</dbReference>
<evidence type="ECO:0000256" key="1">
    <source>
        <dbReference type="ARBA" id="ARBA00006432"/>
    </source>
</evidence>
<name>A0A7X6D5W8_9ACTN</name>
<gene>
    <name evidence="6" type="ORF">HCN56_25070</name>
</gene>
<dbReference type="GO" id="GO:0031956">
    <property type="term" value="F:medium-chain fatty acid-CoA ligase activity"/>
    <property type="evidence" value="ECO:0007669"/>
    <property type="project" value="TreeGrafter"/>
</dbReference>
<dbReference type="RefSeq" id="WP_167974871.1">
    <property type="nucleotide sequence ID" value="NZ_JAAVJD010000407.1"/>
</dbReference>
<comment type="similarity">
    <text evidence="1">Belongs to the ATP-dependent AMP-binding enzyme family.</text>
</comment>
<dbReference type="InterPro" id="IPR000873">
    <property type="entry name" value="AMP-dep_synth/lig_dom"/>
</dbReference>